<accession>A0A1X0P7Q4</accession>
<evidence type="ECO:0000256" key="1">
    <source>
        <dbReference type="SAM" id="MobiDB-lite"/>
    </source>
</evidence>
<evidence type="ECO:0000313" key="3">
    <source>
        <dbReference type="Proteomes" id="UP000192257"/>
    </source>
</evidence>
<gene>
    <name evidence="2" type="ORF">TM35_000022340</name>
</gene>
<reference evidence="2 3" key="1">
    <citation type="submission" date="2017-03" db="EMBL/GenBank/DDBJ databases">
        <title>An alternative strategy for trypanosome survival in the mammalian bloodstream revealed through genome and transcriptome analysis of the ubiquitous bovine parasite Trypanosoma (Megatrypanum) theileri.</title>
        <authorList>
            <person name="Kelly S."/>
            <person name="Ivens A."/>
            <person name="Mott A."/>
            <person name="O'Neill E."/>
            <person name="Emms D."/>
            <person name="Macleod O."/>
            <person name="Voorheis P."/>
            <person name="Matthews J."/>
            <person name="Matthews K."/>
            <person name="Carrington M."/>
        </authorList>
    </citation>
    <scope>NUCLEOTIDE SEQUENCE [LARGE SCALE GENOMIC DNA]</scope>
    <source>
        <strain evidence="2">Edinburgh</strain>
    </source>
</reference>
<comment type="caution">
    <text evidence="2">The sequence shown here is derived from an EMBL/GenBank/DDBJ whole genome shotgun (WGS) entry which is preliminary data.</text>
</comment>
<dbReference type="AlphaFoldDB" id="A0A1X0P7Q4"/>
<dbReference type="GeneID" id="39981332"/>
<protein>
    <submittedName>
        <fullName evidence="2">Uncharacterized protein</fullName>
    </submittedName>
</protein>
<feature type="region of interest" description="Disordered" evidence="1">
    <location>
        <begin position="87"/>
        <end position="126"/>
    </location>
</feature>
<name>A0A1X0P7Q4_9TRYP</name>
<dbReference type="RefSeq" id="XP_028886974.1">
    <property type="nucleotide sequence ID" value="XM_029021552.1"/>
</dbReference>
<sequence>MSIKARRRKKKWGRTCPCERFARNASGGGRQQVYCFAGERKEQQRQRRNIWTKFQFGEIRYWKVPRGKKEVSQCDGSLLHVPEQFEGFGKKKKKKQSHPTFPVQPQKTGDDEGDAALRSPQRPATE</sequence>
<evidence type="ECO:0000313" key="2">
    <source>
        <dbReference type="EMBL" id="ORC92908.1"/>
    </source>
</evidence>
<organism evidence="2 3">
    <name type="scientific">Trypanosoma theileri</name>
    <dbReference type="NCBI Taxonomy" id="67003"/>
    <lineage>
        <taxon>Eukaryota</taxon>
        <taxon>Discoba</taxon>
        <taxon>Euglenozoa</taxon>
        <taxon>Kinetoplastea</taxon>
        <taxon>Metakinetoplastina</taxon>
        <taxon>Trypanosomatida</taxon>
        <taxon>Trypanosomatidae</taxon>
        <taxon>Trypanosoma</taxon>
    </lineage>
</organism>
<proteinExistence type="predicted"/>
<dbReference type="EMBL" id="NBCO01000002">
    <property type="protein sequence ID" value="ORC92908.1"/>
    <property type="molecule type" value="Genomic_DNA"/>
</dbReference>
<keyword evidence="3" id="KW-1185">Reference proteome</keyword>
<dbReference type="VEuPathDB" id="TriTrypDB:TM35_000022340"/>
<dbReference type="Proteomes" id="UP000192257">
    <property type="component" value="Unassembled WGS sequence"/>
</dbReference>